<feature type="transmembrane region" description="Helical" evidence="12">
    <location>
        <begin position="144"/>
        <end position="168"/>
    </location>
</feature>
<evidence type="ECO:0000256" key="6">
    <source>
        <dbReference type="ARBA" id="ARBA00022868"/>
    </source>
</evidence>
<evidence type="ECO:0000256" key="5">
    <source>
        <dbReference type="ARBA" id="ARBA00022692"/>
    </source>
</evidence>
<dbReference type="EMBL" id="KL363196">
    <property type="protein sequence ID" value="KFD55951.1"/>
    <property type="molecule type" value="Genomic_DNA"/>
</dbReference>
<dbReference type="GO" id="GO:0005243">
    <property type="term" value="F:gap junction channel activity"/>
    <property type="evidence" value="ECO:0007669"/>
    <property type="project" value="TreeGrafter"/>
</dbReference>
<keyword evidence="6" id="KW-0303">Gap junction</keyword>
<accession>A0A085MFF5</accession>
<evidence type="ECO:0000256" key="12">
    <source>
        <dbReference type="RuleBase" id="RU010713"/>
    </source>
</evidence>
<evidence type="ECO:0000256" key="3">
    <source>
        <dbReference type="ARBA" id="ARBA00022448"/>
    </source>
</evidence>
<evidence type="ECO:0000256" key="7">
    <source>
        <dbReference type="ARBA" id="ARBA00022949"/>
    </source>
</evidence>
<dbReference type="GO" id="GO:0005921">
    <property type="term" value="C:gap junction"/>
    <property type="evidence" value="ECO:0007669"/>
    <property type="project" value="UniProtKB-SubCell"/>
</dbReference>
<keyword evidence="15" id="KW-1185">Reference proteome</keyword>
<dbReference type="EMBL" id="KL367506">
    <property type="protein sequence ID" value="KFD68290.1"/>
    <property type="molecule type" value="Genomic_DNA"/>
</dbReference>
<name>A0A085MFF5_9BILA</name>
<dbReference type="PROSITE" id="PS51013">
    <property type="entry name" value="PANNEXIN"/>
    <property type="match status" value="1"/>
</dbReference>
<evidence type="ECO:0000313" key="13">
    <source>
        <dbReference type="EMBL" id="KFD55951.1"/>
    </source>
</evidence>
<dbReference type="PRINTS" id="PR01262">
    <property type="entry name" value="INNEXIN"/>
</dbReference>
<dbReference type="Proteomes" id="UP000030764">
    <property type="component" value="Unassembled WGS sequence"/>
</dbReference>
<gene>
    <name evidence="12" type="primary">inx</name>
    <name evidence="13" type="ORF">M513_03075</name>
    <name evidence="14" type="ORF">M514_03075</name>
</gene>
<evidence type="ECO:0000256" key="11">
    <source>
        <dbReference type="ARBA" id="ARBA00023303"/>
    </source>
</evidence>
<evidence type="ECO:0000256" key="10">
    <source>
        <dbReference type="ARBA" id="ARBA00023136"/>
    </source>
</evidence>
<feature type="transmembrane region" description="Helical" evidence="12">
    <location>
        <begin position="229"/>
        <end position="257"/>
    </location>
</feature>
<organism evidence="13 15">
    <name type="scientific">Trichuris suis</name>
    <name type="common">pig whipworm</name>
    <dbReference type="NCBI Taxonomy" id="68888"/>
    <lineage>
        <taxon>Eukaryota</taxon>
        <taxon>Metazoa</taxon>
        <taxon>Ecdysozoa</taxon>
        <taxon>Nematoda</taxon>
        <taxon>Enoplea</taxon>
        <taxon>Dorylaimia</taxon>
        <taxon>Trichinellida</taxon>
        <taxon>Trichuridae</taxon>
        <taxon>Trichuris</taxon>
    </lineage>
</organism>
<evidence type="ECO:0000313" key="14">
    <source>
        <dbReference type="EMBL" id="KFD68290.1"/>
    </source>
</evidence>
<dbReference type="GO" id="GO:0034220">
    <property type="term" value="P:monoatomic ion transmembrane transport"/>
    <property type="evidence" value="ECO:0007669"/>
    <property type="project" value="UniProtKB-KW"/>
</dbReference>
<reference evidence="13 15" key="1">
    <citation type="journal article" date="2014" name="Nat. Genet.">
        <title>Genome and transcriptome of the porcine whipworm Trichuris suis.</title>
        <authorList>
            <person name="Jex A.R."/>
            <person name="Nejsum P."/>
            <person name="Schwarz E.M."/>
            <person name="Hu L."/>
            <person name="Young N.D."/>
            <person name="Hall R.S."/>
            <person name="Korhonen P.K."/>
            <person name="Liao S."/>
            <person name="Thamsborg S."/>
            <person name="Xia J."/>
            <person name="Xu P."/>
            <person name="Wang S."/>
            <person name="Scheerlinck J.P."/>
            <person name="Hofmann A."/>
            <person name="Sternberg P.W."/>
            <person name="Wang J."/>
            <person name="Gasser R.B."/>
        </authorList>
    </citation>
    <scope>NUCLEOTIDE SEQUENCE [LARGE SCALE GENOMIC DNA]</scope>
    <source>
        <strain evidence="14">DCEP-RM93F</strain>
        <strain evidence="13">DCEP-RM93M</strain>
    </source>
</reference>
<evidence type="ECO:0000313" key="15">
    <source>
        <dbReference type="Proteomes" id="UP000030764"/>
    </source>
</evidence>
<comment type="function">
    <text evidence="12">Structural component of the gap junctions.</text>
</comment>
<evidence type="ECO:0000256" key="4">
    <source>
        <dbReference type="ARBA" id="ARBA00022475"/>
    </source>
</evidence>
<dbReference type="AlphaFoldDB" id="A0A085MFF5"/>
<protein>
    <recommendedName>
        <fullName evidence="12">Innexin</fullName>
    </recommendedName>
</protein>
<dbReference type="Pfam" id="PF00876">
    <property type="entry name" value="Innexin"/>
    <property type="match status" value="1"/>
</dbReference>
<comment type="similarity">
    <text evidence="12">Belongs to the pannexin family.</text>
</comment>
<sequence length="345" mass="39831">MLWNSTPRITAGCRTLTLCPSRMKYLGISSIGATSRSATTNGFRSFSVSKHCCSICRVYCGVVCSIGTLMTSQFSGVNLRGLVQMACDARLMDSEYKMRTVLTMAQHMEDEFEMQKLCSCDKGRGFQCVNYWCFHRHCGSYITALYITIKLLYSVNIMLQFLVLNHFLGTKNIMYGFSVLQDLLKDIEWEQTGIFPRVTLCDLVVRVLGNVHRHTVQCVLMINMFNEKIFLFLWFWFLTVGILTVFNTVYWMLILLLPNQGISFVRKYLRMLCDQSSRMTTDETTLKKFVNDFLHKDGIFILRLISYRASELICSELVLTLWTDFNSMDRSASQQLWEAENDSTL</sequence>
<proteinExistence type="inferred from homology"/>
<evidence type="ECO:0000256" key="9">
    <source>
        <dbReference type="ARBA" id="ARBA00023065"/>
    </source>
</evidence>
<comment type="subcellular location">
    <subcellularLocation>
        <location evidence="1">Cell junction</location>
        <location evidence="1">Gap junction</location>
    </subcellularLocation>
    <subcellularLocation>
        <location evidence="2 12">Cell membrane</location>
        <topology evidence="2 12">Multi-pass membrane protein</topology>
    </subcellularLocation>
</comment>
<evidence type="ECO:0000256" key="8">
    <source>
        <dbReference type="ARBA" id="ARBA00022989"/>
    </source>
</evidence>
<dbReference type="PANTHER" id="PTHR11893">
    <property type="entry name" value="INNEXIN"/>
    <property type="match status" value="1"/>
</dbReference>
<keyword evidence="3 12" id="KW-0813">Transport</keyword>
<dbReference type="GO" id="GO:0005886">
    <property type="term" value="C:plasma membrane"/>
    <property type="evidence" value="ECO:0007669"/>
    <property type="project" value="UniProtKB-SubCell"/>
</dbReference>
<keyword evidence="11 12" id="KW-0407">Ion channel</keyword>
<keyword evidence="8 12" id="KW-1133">Transmembrane helix</keyword>
<keyword evidence="9 12" id="KW-0406">Ion transport</keyword>
<dbReference type="Proteomes" id="UP000030758">
    <property type="component" value="Unassembled WGS sequence"/>
</dbReference>
<dbReference type="PANTHER" id="PTHR11893:SF18">
    <property type="entry name" value="INNEXIN UNC-7"/>
    <property type="match status" value="1"/>
</dbReference>
<dbReference type="InterPro" id="IPR000990">
    <property type="entry name" value="Innexin"/>
</dbReference>
<keyword evidence="10 12" id="KW-0472">Membrane</keyword>
<keyword evidence="7" id="KW-0965">Cell junction</keyword>
<comment type="caution">
    <text evidence="12">Lacks conserved residue(s) required for the propagation of feature annotation.</text>
</comment>
<evidence type="ECO:0000256" key="1">
    <source>
        <dbReference type="ARBA" id="ARBA00004610"/>
    </source>
</evidence>
<evidence type="ECO:0000256" key="2">
    <source>
        <dbReference type="ARBA" id="ARBA00004651"/>
    </source>
</evidence>
<keyword evidence="5 12" id="KW-0812">Transmembrane</keyword>
<keyword evidence="4" id="KW-1003">Cell membrane</keyword>